<comment type="caution">
    <text evidence="2">The sequence shown here is derived from an EMBL/GenBank/DDBJ whole genome shotgun (WGS) entry which is preliminary data.</text>
</comment>
<dbReference type="AlphaFoldDB" id="A0AAD9YQL0"/>
<sequence>MQHVMGGLKLILPKPDPGIVAMAIVAFGAGVSTMYHLNRDDEFQDKILAAGMTLAFIAGTILSRASNLSPRGMGTEEL</sequence>
<proteinExistence type="predicted"/>
<evidence type="ECO:0000313" key="3">
    <source>
        <dbReference type="Proteomes" id="UP001281614"/>
    </source>
</evidence>
<name>A0AAD9YQL0_COLKA</name>
<feature type="transmembrane region" description="Helical" evidence="1">
    <location>
        <begin position="18"/>
        <end position="35"/>
    </location>
</feature>
<evidence type="ECO:0000256" key="1">
    <source>
        <dbReference type="SAM" id="Phobius"/>
    </source>
</evidence>
<keyword evidence="1" id="KW-0812">Transmembrane</keyword>
<keyword evidence="1" id="KW-0472">Membrane</keyword>
<dbReference type="Proteomes" id="UP001281614">
    <property type="component" value="Unassembled WGS sequence"/>
</dbReference>
<organism evidence="2 3">
    <name type="scientific">Colletotrichum kahawae</name>
    <name type="common">Coffee berry disease fungus</name>
    <dbReference type="NCBI Taxonomy" id="34407"/>
    <lineage>
        <taxon>Eukaryota</taxon>
        <taxon>Fungi</taxon>
        <taxon>Dikarya</taxon>
        <taxon>Ascomycota</taxon>
        <taxon>Pezizomycotina</taxon>
        <taxon>Sordariomycetes</taxon>
        <taxon>Hypocreomycetidae</taxon>
        <taxon>Glomerellales</taxon>
        <taxon>Glomerellaceae</taxon>
        <taxon>Colletotrichum</taxon>
        <taxon>Colletotrichum gloeosporioides species complex</taxon>
    </lineage>
</organism>
<keyword evidence="1" id="KW-1133">Transmembrane helix</keyword>
<reference evidence="2" key="1">
    <citation type="submission" date="2023-02" db="EMBL/GenBank/DDBJ databases">
        <title>Colletotrichum kahawae CIFC_Que2 genome sequencing and assembly.</title>
        <authorList>
            <person name="Baroncelli R."/>
        </authorList>
    </citation>
    <scope>NUCLEOTIDE SEQUENCE</scope>
    <source>
        <strain evidence="2">CIFC_Que2</strain>
    </source>
</reference>
<protein>
    <submittedName>
        <fullName evidence="2">Uncharacterized protein</fullName>
    </submittedName>
</protein>
<evidence type="ECO:0000313" key="2">
    <source>
        <dbReference type="EMBL" id="KAK2776065.1"/>
    </source>
</evidence>
<gene>
    <name evidence="2" type="ORF">CKAH01_12589</name>
</gene>
<keyword evidence="3" id="KW-1185">Reference proteome</keyword>
<dbReference type="EMBL" id="VYYT01000031">
    <property type="protein sequence ID" value="KAK2776065.1"/>
    <property type="molecule type" value="Genomic_DNA"/>
</dbReference>
<accession>A0AAD9YQL0</accession>